<feature type="non-terminal residue" evidence="1">
    <location>
        <position position="34"/>
    </location>
</feature>
<evidence type="ECO:0000313" key="1">
    <source>
        <dbReference type="EMBL" id="VAW40346.1"/>
    </source>
</evidence>
<sequence length="34" mass="3750">MVVVCQVQNSYLPAFADWCNGSEFSGKIMGFSFS</sequence>
<gene>
    <name evidence="1" type="ORF">MNBD_DELTA04-433</name>
</gene>
<name>A0A3B0W6U0_9ZZZZ</name>
<accession>A0A3B0W6U0</accession>
<dbReference type="AlphaFoldDB" id="A0A3B0W6U0"/>
<protein>
    <submittedName>
        <fullName evidence="1">Uncharacterized protein</fullName>
    </submittedName>
</protein>
<organism evidence="1">
    <name type="scientific">hydrothermal vent metagenome</name>
    <dbReference type="NCBI Taxonomy" id="652676"/>
    <lineage>
        <taxon>unclassified sequences</taxon>
        <taxon>metagenomes</taxon>
        <taxon>ecological metagenomes</taxon>
    </lineage>
</organism>
<reference evidence="1" key="1">
    <citation type="submission" date="2018-06" db="EMBL/GenBank/DDBJ databases">
        <authorList>
            <person name="Zhirakovskaya E."/>
        </authorList>
    </citation>
    <scope>NUCLEOTIDE SEQUENCE</scope>
</reference>
<proteinExistence type="predicted"/>
<dbReference type="EMBL" id="UOEY01000100">
    <property type="protein sequence ID" value="VAW40346.1"/>
    <property type="molecule type" value="Genomic_DNA"/>
</dbReference>